<dbReference type="GeneID" id="57476525"/>
<feature type="domain" description="ABC transmembrane type-1" evidence="9">
    <location>
        <begin position="20"/>
        <end position="300"/>
    </location>
</feature>
<dbReference type="InterPro" id="IPR039421">
    <property type="entry name" value="Type_1_exporter"/>
</dbReference>
<dbReference type="Pfam" id="PF00005">
    <property type="entry name" value="ABC_tran"/>
    <property type="match status" value="1"/>
</dbReference>
<reference evidence="11" key="1">
    <citation type="journal article" date="2014" name="Genome Announc.">
        <title>Full-genome sequence of the plant growth-promoting bacterium Pseudomonas protegens CHA0.</title>
        <authorList>
            <person name="Jousset A."/>
            <person name="Schuldes J."/>
            <person name="Keel C."/>
            <person name="Maurhofer M."/>
            <person name="Daniel R."/>
            <person name="Scheu S."/>
            <person name="Thuermer A."/>
        </authorList>
    </citation>
    <scope>NUCLEOTIDE SEQUENCE [LARGE SCALE GENOMIC DNA]</scope>
    <source>
        <strain evidence="11">DSM 19095 / LMG 27888 / CFBP 6595 / CHA0</strain>
    </source>
</reference>
<dbReference type="eggNOG" id="COG1132">
    <property type="taxonomic scope" value="Bacteria"/>
</dbReference>
<feature type="transmembrane region" description="Helical" evidence="7">
    <location>
        <begin position="271"/>
        <end position="294"/>
    </location>
</feature>
<keyword evidence="6 7" id="KW-0472">Membrane</keyword>
<dbReference type="SMART" id="SM00382">
    <property type="entry name" value="AAA"/>
    <property type="match status" value="1"/>
</dbReference>
<dbReference type="HOGENOM" id="CLU_000604_84_9_6"/>
<dbReference type="InterPro" id="IPR003593">
    <property type="entry name" value="AAA+_ATPase"/>
</dbReference>
<accession>A0A2C9ENR6</accession>
<evidence type="ECO:0000256" key="3">
    <source>
        <dbReference type="ARBA" id="ARBA00022741"/>
    </source>
</evidence>
<feature type="transmembrane region" description="Helical" evidence="7">
    <location>
        <begin position="159"/>
        <end position="176"/>
    </location>
</feature>
<feature type="transmembrane region" description="Helical" evidence="7">
    <location>
        <begin position="21"/>
        <end position="42"/>
    </location>
</feature>
<dbReference type="InterPro" id="IPR011527">
    <property type="entry name" value="ABC1_TM_dom"/>
</dbReference>
<evidence type="ECO:0000256" key="7">
    <source>
        <dbReference type="SAM" id="Phobius"/>
    </source>
</evidence>
<dbReference type="EMBL" id="CP003190">
    <property type="protein sequence ID" value="AGL85303.1"/>
    <property type="molecule type" value="Genomic_DNA"/>
</dbReference>
<dbReference type="GO" id="GO:0034040">
    <property type="term" value="F:ATPase-coupled lipid transmembrane transporter activity"/>
    <property type="evidence" value="ECO:0007669"/>
    <property type="project" value="TreeGrafter"/>
</dbReference>
<keyword evidence="3" id="KW-0547">Nucleotide-binding</keyword>
<dbReference type="GO" id="GO:0005886">
    <property type="term" value="C:plasma membrane"/>
    <property type="evidence" value="ECO:0007669"/>
    <property type="project" value="UniProtKB-SubCell"/>
</dbReference>
<dbReference type="PROSITE" id="PS50893">
    <property type="entry name" value="ABC_TRANSPORTER_2"/>
    <property type="match status" value="1"/>
</dbReference>
<feature type="transmembrane region" description="Helical" evidence="7">
    <location>
        <begin position="238"/>
        <end position="265"/>
    </location>
</feature>
<dbReference type="KEGG" id="pprc:PFLCHA0_c35350"/>
<dbReference type="PROSITE" id="PS00211">
    <property type="entry name" value="ABC_TRANSPORTER_1"/>
    <property type="match status" value="1"/>
</dbReference>
<keyword evidence="5 7" id="KW-1133">Transmembrane helix</keyword>
<dbReference type="GO" id="GO:0005524">
    <property type="term" value="F:ATP binding"/>
    <property type="evidence" value="ECO:0007669"/>
    <property type="project" value="UniProtKB-KW"/>
</dbReference>
<dbReference type="InterPro" id="IPR003439">
    <property type="entry name" value="ABC_transporter-like_ATP-bd"/>
</dbReference>
<comment type="subcellular location">
    <subcellularLocation>
        <location evidence="1">Cell membrane</location>
        <topology evidence="1">Multi-pass membrane protein</topology>
    </subcellularLocation>
</comment>
<evidence type="ECO:0000313" key="10">
    <source>
        <dbReference type="EMBL" id="AGL85303.1"/>
    </source>
</evidence>
<evidence type="ECO:0000256" key="1">
    <source>
        <dbReference type="ARBA" id="ARBA00004651"/>
    </source>
</evidence>
<dbReference type="Gene3D" id="3.40.50.300">
    <property type="entry name" value="P-loop containing nucleotide triphosphate hydrolases"/>
    <property type="match status" value="1"/>
</dbReference>
<dbReference type="InterPro" id="IPR017871">
    <property type="entry name" value="ABC_transporter-like_CS"/>
</dbReference>
<dbReference type="Proteomes" id="UP000013940">
    <property type="component" value="Chromosome"/>
</dbReference>
<dbReference type="InterPro" id="IPR036640">
    <property type="entry name" value="ABC1_TM_sf"/>
</dbReference>
<dbReference type="PANTHER" id="PTHR24221">
    <property type="entry name" value="ATP-BINDING CASSETTE SUB-FAMILY B"/>
    <property type="match status" value="1"/>
</dbReference>
<evidence type="ECO:0000256" key="2">
    <source>
        <dbReference type="ARBA" id="ARBA00022692"/>
    </source>
</evidence>
<dbReference type="PANTHER" id="PTHR24221:SF654">
    <property type="entry name" value="ATP-BINDING CASSETTE SUB-FAMILY B MEMBER 6"/>
    <property type="match status" value="1"/>
</dbReference>
<organism evidence="10 11">
    <name type="scientific">Pseudomonas protegens (strain DSM 19095 / LMG 27888 / CFBP 6595 / CHA0)</name>
    <dbReference type="NCBI Taxonomy" id="1124983"/>
    <lineage>
        <taxon>Bacteria</taxon>
        <taxon>Pseudomonadati</taxon>
        <taxon>Pseudomonadota</taxon>
        <taxon>Gammaproteobacteria</taxon>
        <taxon>Pseudomonadales</taxon>
        <taxon>Pseudomonadaceae</taxon>
        <taxon>Pseudomonas</taxon>
    </lineage>
</organism>
<evidence type="ECO:0000259" key="9">
    <source>
        <dbReference type="PROSITE" id="PS50929"/>
    </source>
</evidence>
<gene>
    <name evidence="10" type="primary">ygaD2</name>
    <name evidence="10" type="ORF">PFLCHA0_c35350</name>
</gene>
<dbReference type="GO" id="GO:0016887">
    <property type="term" value="F:ATP hydrolysis activity"/>
    <property type="evidence" value="ECO:0007669"/>
    <property type="project" value="InterPro"/>
</dbReference>
<dbReference type="EC" id="3.6.3.-" evidence="10"/>
<protein>
    <submittedName>
        <fullName evidence="10">Putative multidrug export ATP-binding/permease protein YgaD</fullName>
        <ecNumber evidence="10">3.6.3.-</ecNumber>
    </submittedName>
</protein>
<dbReference type="SUPFAM" id="SSF90123">
    <property type="entry name" value="ABC transporter transmembrane region"/>
    <property type="match status" value="1"/>
</dbReference>
<dbReference type="GO" id="GO:0140359">
    <property type="term" value="F:ABC-type transporter activity"/>
    <property type="evidence" value="ECO:0007669"/>
    <property type="project" value="InterPro"/>
</dbReference>
<dbReference type="SUPFAM" id="SSF52540">
    <property type="entry name" value="P-loop containing nucleoside triphosphate hydrolases"/>
    <property type="match status" value="1"/>
</dbReference>
<evidence type="ECO:0000256" key="5">
    <source>
        <dbReference type="ARBA" id="ARBA00022989"/>
    </source>
</evidence>
<keyword evidence="4 10" id="KW-0067">ATP-binding</keyword>
<dbReference type="Gene3D" id="1.20.1560.10">
    <property type="entry name" value="ABC transporter type 1, transmembrane domain"/>
    <property type="match status" value="1"/>
</dbReference>
<dbReference type="InterPro" id="IPR027417">
    <property type="entry name" value="P-loop_NTPase"/>
</dbReference>
<sequence length="588" mass="63540">MIGALLRSLQPAEASLLRRALLAMATSALAQGAALALLPMAFASLFDAAAGQAPWRWAGAFAGFALLCLGLRRHAQLAGYRAGAAAAQSLNLRIGEQLVRLPLEWFVERRSAELNRLVTHTVLQIMSTPAHLLQPMANALLTPLALLVALFFYDRTMALAALASVPLLLVFYHWGVRWGGQAESRSEAAANEAAARVLEFLRQQPLLRASGRTGEGFSLLSEALQQQRRAQRRAHWRTFPAALGLAVVLQAGYTAMLLCGLYAVLGGSLGVAQYLALAVLATCLVEPMGTLVNLGTTLRQTRHGLNRLRHLLRLPALPEPSQPEEPRGHQVQVRDLGLVRQEQVILQGISFELAPASLNLLVGASGSGKSSLLRLLARFSDVDSGAILLGGVDLHQLSAAQRDRSIALMFQDCPPLAASLLDNLRLGGPEASDSQLMDAARATGLDLVAQRLPQGWQTRVGEGGVSLSGGERQCLALARVLLKDASLILLDEPTAALDAISEARVNRCLLQLARKHTVLLVTHKPTLAPSAGQILLLEQGHLAQRGTHAQLMAAPGRYRELFHEREAINRWRLRQPPSVPQRNVHHDR</sequence>
<proteinExistence type="predicted"/>
<dbReference type="Pfam" id="PF00664">
    <property type="entry name" value="ABC_membrane"/>
    <property type="match status" value="1"/>
</dbReference>
<keyword evidence="2 7" id="KW-0812">Transmembrane</keyword>
<keyword evidence="10" id="KW-0378">Hydrolase</keyword>
<evidence type="ECO:0000259" key="8">
    <source>
        <dbReference type="PROSITE" id="PS50893"/>
    </source>
</evidence>
<feature type="domain" description="ABC transporter" evidence="8">
    <location>
        <begin position="331"/>
        <end position="564"/>
    </location>
</feature>
<dbReference type="RefSeq" id="WP_015635962.1">
    <property type="nucleotide sequence ID" value="NC_021237.1"/>
</dbReference>
<evidence type="ECO:0000313" key="11">
    <source>
        <dbReference type="Proteomes" id="UP000013940"/>
    </source>
</evidence>
<dbReference type="AlphaFoldDB" id="A0A2C9ENR6"/>
<feature type="transmembrane region" description="Helical" evidence="7">
    <location>
        <begin position="54"/>
        <end position="71"/>
    </location>
</feature>
<evidence type="ECO:0000256" key="4">
    <source>
        <dbReference type="ARBA" id="ARBA00022840"/>
    </source>
</evidence>
<dbReference type="PROSITE" id="PS50929">
    <property type="entry name" value="ABC_TM1F"/>
    <property type="match status" value="1"/>
</dbReference>
<evidence type="ECO:0000256" key="6">
    <source>
        <dbReference type="ARBA" id="ARBA00023136"/>
    </source>
</evidence>
<feature type="transmembrane region" description="Helical" evidence="7">
    <location>
        <begin position="136"/>
        <end position="153"/>
    </location>
</feature>
<name>A0A2C9ENR6_PSEPH</name>